<protein>
    <submittedName>
        <fullName evidence="1">Uncharacterized protein</fullName>
    </submittedName>
</protein>
<proteinExistence type="predicted"/>
<dbReference type="AlphaFoldDB" id="A0A0S3TAJ3"/>
<keyword evidence="2" id="KW-1185">Reference proteome</keyword>
<dbReference type="EMBL" id="AP015044">
    <property type="protein sequence ID" value="BAU01936.1"/>
    <property type="molecule type" value="Genomic_DNA"/>
</dbReference>
<evidence type="ECO:0000313" key="2">
    <source>
        <dbReference type="Proteomes" id="UP000291084"/>
    </source>
</evidence>
<evidence type="ECO:0000313" key="1">
    <source>
        <dbReference type="EMBL" id="BAU01936.1"/>
    </source>
</evidence>
<sequence>MTLKLLDATPRACWTRQPSVGRVCFSLCHHMLPAVTHISSAGPLLIHYVCTSPNESNPLLPLLIPVKPAVCVLAGPWIQVFLCVIT</sequence>
<dbReference type="Proteomes" id="UP000291084">
    <property type="component" value="Chromosome 11"/>
</dbReference>
<organism evidence="1 2">
    <name type="scientific">Vigna angularis var. angularis</name>
    <dbReference type="NCBI Taxonomy" id="157739"/>
    <lineage>
        <taxon>Eukaryota</taxon>
        <taxon>Viridiplantae</taxon>
        <taxon>Streptophyta</taxon>
        <taxon>Embryophyta</taxon>
        <taxon>Tracheophyta</taxon>
        <taxon>Spermatophyta</taxon>
        <taxon>Magnoliopsida</taxon>
        <taxon>eudicotyledons</taxon>
        <taxon>Gunneridae</taxon>
        <taxon>Pentapetalae</taxon>
        <taxon>rosids</taxon>
        <taxon>fabids</taxon>
        <taxon>Fabales</taxon>
        <taxon>Fabaceae</taxon>
        <taxon>Papilionoideae</taxon>
        <taxon>50 kb inversion clade</taxon>
        <taxon>NPAAA clade</taxon>
        <taxon>indigoferoid/millettioid clade</taxon>
        <taxon>Phaseoleae</taxon>
        <taxon>Vigna</taxon>
    </lineage>
</organism>
<accession>A0A0S3TAJ3</accession>
<reference evidence="1 2" key="1">
    <citation type="journal article" date="2015" name="Sci. Rep.">
        <title>The power of single molecule real-time sequencing technology in the de novo assembly of a eukaryotic genome.</title>
        <authorList>
            <person name="Sakai H."/>
            <person name="Naito K."/>
            <person name="Ogiso-Tanaka E."/>
            <person name="Takahashi Y."/>
            <person name="Iseki K."/>
            <person name="Muto C."/>
            <person name="Satou K."/>
            <person name="Teruya K."/>
            <person name="Shiroma A."/>
            <person name="Shimoji M."/>
            <person name="Hirano T."/>
            <person name="Itoh T."/>
            <person name="Kaga A."/>
            <person name="Tomooka N."/>
        </authorList>
    </citation>
    <scope>NUCLEOTIDE SEQUENCE [LARGE SCALE GENOMIC DNA]</scope>
    <source>
        <strain evidence="2">cv. Shumari</strain>
    </source>
</reference>
<name>A0A0S3TAJ3_PHAAN</name>
<gene>
    <name evidence="1" type="primary">Vigan.11G130600</name>
    <name evidence="1" type="ORF">VIGAN_11130600</name>
</gene>